<feature type="compositionally biased region" description="Polar residues" evidence="1">
    <location>
        <begin position="712"/>
        <end position="722"/>
    </location>
</feature>
<feature type="compositionally biased region" description="Pro residues" evidence="1">
    <location>
        <begin position="667"/>
        <end position="676"/>
    </location>
</feature>
<accession>A0A518HW12</accession>
<protein>
    <submittedName>
        <fullName evidence="3">Uncharacterized protein</fullName>
    </submittedName>
</protein>
<feature type="compositionally biased region" description="Polar residues" evidence="1">
    <location>
        <begin position="694"/>
        <end position="704"/>
    </location>
</feature>
<sequence length="731" mass="78478" precursor="true">MKTRARVLSLVLGCCASLGLVSVAPGQETLFSLPSPEASLQPLTDPFMIDAAIANAAVVADGTPSLLTLPTAPVIPNAVSRFSPQRRVAQLRRGDTTIEISNEAFRASGVLDHAVRKTPELARSYQIFEARTLQRQQVEFQQQTAPSPQKADAMGLAVSEAQVAQQSAAQAFEDTLWNYGFNGAKVASVTSTGSNRRQSTHYVLLDAIGTSNTDNLGYAITSISQTGGFGWTYVPSEYLLQLPVDPNDVFYSPLFSAGSQRTPDGVMIMLSDDKASNPVVQMLGAPRFGYQYDTGIVADGTTSFAERVDLNSRRAPGAGQTSFVQEGDLTLPVDLGLNAQILDLGGGTTGQFFITANNDRDLSVLDVETLGVRAYNRRRGSFFEGWSLVAGAKQTLFGAVELAPQGLENNRVLAGTVDGRNGQRQRAQVAIHAPLTNNWMLKMAVEDPDQQDLKFVSGPTFTKLERWPTLASNLTWKAPETDDQFVLGGLVRNLGYQVNATGREEFETGWGLSAILKVNSGTGSNFIGVAGGNGVGDYIRGVSASAVGDTNSIDVLNGIGAFVGRHHVFMDQCNNPISELNFAYGYGYMETPATLAATTDGKLHHCWANYVHFLGDRIGVGVEYQYGYRQVASGDVGENHRMLFMLAMRTGKVQKSTRVNEMLVGTPLPPELPPELPDSDGTESQPLPAPMSSERGTVYQTSPIGATLGDQGLQSVVRQSQLGGPAFRQSL</sequence>
<dbReference type="RefSeq" id="WP_145389230.1">
    <property type="nucleotide sequence ID" value="NZ_CP037423.1"/>
</dbReference>
<dbReference type="OrthoDB" id="207797at2"/>
<organism evidence="3 4">
    <name type="scientific">Stieleria neptunia</name>
    <dbReference type="NCBI Taxonomy" id="2527979"/>
    <lineage>
        <taxon>Bacteria</taxon>
        <taxon>Pseudomonadati</taxon>
        <taxon>Planctomycetota</taxon>
        <taxon>Planctomycetia</taxon>
        <taxon>Pirellulales</taxon>
        <taxon>Pirellulaceae</taxon>
        <taxon>Stieleria</taxon>
    </lineage>
</organism>
<dbReference type="AlphaFoldDB" id="A0A518HW12"/>
<reference evidence="3 4" key="1">
    <citation type="submission" date="2019-03" db="EMBL/GenBank/DDBJ databases">
        <title>Deep-cultivation of Planctomycetes and their phenomic and genomic characterization uncovers novel biology.</title>
        <authorList>
            <person name="Wiegand S."/>
            <person name="Jogler M."/>
            <person name="Boedeker C."/>
            <person name="Pinto D."/>
            <person name="Vollmers J."/>
            <person name="Rivas-Marin E."/>
            <person name="Kohn T."/>
            <person name="Peeters S.H."/>
            <person name="Heuer A."/>
            <person name="Rast P."/>
            <person name="Oberbeckmann S."/>
            <person name="Bunk B."/>
            <person name="Jeske O."/>
            <person name="Meyerdierks A."/>
            <person name="Storesund J.E."/>
            <person name="Kallscheuer N."/>
            <person name="Luecker S."/>
            <person name="Lage O.M."/>
            <person name="Pohl T."/>
            <person name="Merkel B.J."/>
            <person name="Hornburger P."/>
            <person name="Mueller R.-W."/>
            <person name="Bruemmer F."/>
            <person name="Labrenz M."/>
            <person name="Spormann A.M."/>
            <person name="Op den Camp H."/>
            <person name="Overmann J."/>
            <person name="Amann R."/>
            <person name="Jetten M.S.M."/>
            <person name="Mascher T."/>
            <person name="Medema M.H."/>
            <person name="Devos D.P."/>
            <person name="Kaster A.-K."/>
            <person name="Ovreas L."/>
            <person name="Rohde M."/>
            <person name="Galperin M.Y."/>
            <person name="Jogler C."/>
        </authorList>
    </citation>
    <scope>NUCLEOTIDE SEQUENCE [LARGE SCALE GENOMIC DNA]</scope>
    <source>
        <strain evidence="3 4">Enr13</strain>
    </source>
</reference>
<feature type="chain" id="PRO_5022220611" evidence="2">
    <location>
        <begin position="27"/>
        <end position="731"/>
    </location>
</feature>
<keyword evidence="4" id="KW-1185">Reference proteome</keyword>
<dbReference type="Proteomes" id="UP000319004">
    <property type="component" value="Chromosome"/>
</dbReference>
<name>A0A518HW12_9BACT</name>
<feature type="signal peptide" evidence="2">
    <location>
        <begin position="1"/>
        <end position="26"/>
    </location>
</feature>
<keyword evidence="2" id="KW-0732">Signal</keyword>
<evidence type="ECO:0000313" key="3">
    <source>
        <dbReference type="EMBL" id="QDV44997.1"/>
    </source>
</evidence>
<proteinExistence type="predicted"/>
<dbReference type="EMBL" id="CP037423">
    <property type="protein sequence ID" value="QDV44997.1"/>
    <property type="molecule type" value="Genomic_DNA"/>
</dbReference>
<feature type="region of interest" description="Disordered" evidence="1">
    <location>
        <begin position="665"/>
        <end position="731"/>
    </location>
</feature>
<evidence type="ECO:0000256" key="1">
    <source>
        <dbReference type="SAM" id="MobiDB-lite"/>
    </source>
</evidence>
<evidence type="ECO:0000256" key="2">
    <source>
        <dbReference type="SAM" id="SignalP"/>
    </source>
</evidence>
<evidence type="ECO:0000313" key="4">
    <source>
        <dbReference type="Proteomes" id="UP000319004"/>
    </source>
</evidence>
<dbReference type="KEGG" id="snep:Enr13x_48700"/>
<gene>
    <name evidence="3" type="ORF">Enr13x_48700</name>
</gene>